<accession>A0A0U4BS95</accession>
<dbReference type="KEGG" id="hyg:AUC43_15210"/>
<dbReference type="EMBL" id="CP013909">
    <property type="protein sequence ID" value="ALW86311.1"/>
    <property type="molecule type" value="Genomic_DNA"/>
</dbReference>
<evidence type="ECO:0000313" key="1">
    <source>
        <dbReference type="EMBL" id="ALW86311.1"/>
    </source>
</evidence>
<reference evidence="1 2" key="1">
    <citation type="submission" date="2015-12" db="EMBL/GenBank/DDBJ databases">
        <authorList>
            <person name="Shamseldin A."/>
            <person name="Moawad H."/>
            <person name="Abd El-Rahim W.M."/>
            <person name="Sadowsky M.J."/>
        </authorList>
    </citation>
    <scope>NUCLEOTIDE SEQUENCE [LARGE SCALE GENOMIC DNA]</scope>
    <source>
        <strain evidence="1 2">DG5B</strain>
    </source>
</reference>
<protein>
    <submittedName>
        <fullName evidence="1">Uncharacterized protein</fullName>
    </submittedName>
</protein>
<dbReference type="Proteomes" id="UP000059542">
    <property type="component" value="Chromosome"/>
</dbReference>
<proteinExistence type="predicted"/>
<organism evidence="1 2">
    <name type="scientific">Hymenobacter sedentarius</name>
    <dbReference type="NCBI Taxonomy" id="1411621"/>
    <lineage>
        <taxon>Bacteria</taxon>
        <taxon>Pseudomonadati</taxon>
        <taxon>Bacteroidota</taxon>
        <taxon>Cytophagia</taxon>
        <taxon>Cytophagales</taxon>
        <taxon>Hymenobacteraceae</taxon>
        <taxon>Hymenobacter</taxon>
    </lineage>
</organism>
<keyword evidence="2" id="KW-1185">Reference proteome</keyword>
<sequence length="71" mass="8072">MVPTAPAVQDLKRADVVIVLRGYEEGGTRYLGYTYAQFEETMERLGLEDLTDPWFYELWTITLSPPSTAKA</sequence>
<dbReference type="STRING" id="1411621.AUC43_15210"/>
<evidence type="ECO:0000313" key="2">
    <source>
        <dbReference type="Proteomes" id="UP000059542"/>
    </source>
</evidence>
<dbReference type="AlphaFoldDB" id="A0A0U4BS95"/>
<name>A0A0U4BS95_9BACT</name>
<gene>
    <name evidence="1" type="ORF">AUC43_15210</name>
</gene>